<comment type="caution">
    <text evidence="1">The sequence shown here is derived from an EMBL/GenBank/DDBJ whole genome shotgun (WGS) entry which is preliminary data.</text>
</comment>
<evidence type="ECO:0000313" key="2">
    <source>
        <dbReference type="Proteomes" id="UP000306378"/>
    </source>
</evidence>
<protein>
    <submittedName>
        <fullName evidence="1">Uncharacterized protein</fullName>
    </submittedName>
</protein>
<dbReference type="EMBL" id="VBUT01000006">
    <property type="protein sequence ID" value="TLF76745.1"/>
    <property type="molecule type" value="Genomic_DNA"/>
</dbReference>
<reference evidence="1 2" key="1">
    <citation type="submission" date="2019-05" db="EMBL/GenBank/DDBJ databases">
        <title>Genomes sequences of two Nocardia cyriacigeorgica environmental isolates, type strains Nocardia asteroides ATCC 19247 and Nocardia cyriacigeorgica DSM 44484.</title>
        <authorList>
            <person name="Vautrin F."/>
            <person name="Bergeron E."/>
            <person name="Dubost A."/>
            <person name="Abrouk D."/>
            <person name="Rodriguez Nava V."/>
            <person name="Pujic P."/>
        </authorList>
    </citation>
    <scope>NUCLEOTIDE SEQUENCE [LARGE SCALE GENOMIC DNA]</scope>
    <source>
        <strain evidence="1 2">EML 446</strain>
    </source>
</reference>
<dbReference type="Proteomes" id="UP000306378">
    <property type="component" value="Unassembled WGS sequence"/>
</dbReference>
<accession>A0A5R8NM61</accession>
<proteinExistence type="predicted"/>
<sequence length="131" mass="14436">MEPPIAGTPEVSIAAVQKEADAMSEREELRYRIEISEPGRLEQSWWQIENTGTPGQVCAALTELAARLCRDLLDSSAGSRVHRLCWYGYRVESADGTVIAREEGMLRACELPSVFWTSAAAIADSRATPRP</sequence>
<evidence type="ECO:0000313" key="1">
    <source>
        <dbReference type="EMBL" id="TLF76745.1"/>
    </source>
</evidence>
<organism evidence="1 2">
    <name type="scientific">Nocardia cyriacigeorgica</name>
    <dbReference type="NCBI Taxonomy" id="135487"/>
    <lineage>
        <taxon>Bacteria</taxon>
        <taxon>Bacillati</taxon>
        <taxon>Actinomycetota</taxon>
        <taxon>Actinomycetes</taxon>
        <taxon>Mycobacteriales</taxon>
        <taxon>Nocardiaceae</taxon>
        <taxon>Nocardia</taxon>
    </lineage>
</organism>
<dbReference type="RefSeq" id="WP_138448910.1">
    <property type="nucleotide sequence ID" value="NZ_VBUT01000006.1"/>
</dbReference>
<dbReference type="AlphaFoldDB" id="A0A5R8NM61"/>
<name>A0A5R8NM61_9NOCA</name>
<gene>
    <name evidence="1" type="ORF">FEK34_17820</name>
</gene>